<dbReference type="InterPro" id="IPR013216">
    <property type="entry name" value="Methyltransf_11"/>
</dbReference>
<dbReference type="EMBL" id="KV453911">
    <property type="protein sequence ID" value="ODV80236.1"/>
    <property type="molecule type" value="Genomic_DNA"/>
</dbReference>
<dbReference type="Pfam" id="PF08241">
    <property type="entry name" value="Methyltransf_11"/>
    <property type="match status" value="1"/>
</dbReference>
<evidence type="ECO:0000256" key="3">
    <source>
        <dbReference type="SAM" id="MobiDB-lite"/>
    </source>
</evidence>
<dbReference type="GO" id="GO:0006448">
    <property type="term" value="P:regulation of translational elongation"/>
    <property type="evidence" value="ECO:0007669"/>
    <property type="project" value="EnsemblFungi"/>
</dbReference>
<dbReference type="GO" id="GO:0030488">
    <property type="term" value="P:tRNA methylation"/>
    <property type="evidence" value="ECO:0007669"/>
    <property type="project" value="EnsemblFungi"/>
</dbReference>
<dbReference type="GO" id="GO:0043527">
    <property type="term" value="C:tRNA methyltransferase complex"/>
    <property type="evidence" value="ECO:0007669"/>
    <property type="project" value="EnsemblFungi"/>
</dbReference>
<dbReference type="CDD" id="cd02440">
    <property type="entry name" value="AdoMet_MTases"/>
    <property type="match status" value="1"/>
</dbReference>
<dbReference type="GO" id="GO:0005737">
    <property type="term" value="C:cytoplasm"/>
    <property type="evidence" value="ECO:0007669"/>
    <property type="project" value="EnsemblFungi"/>
</dbReference>
<evidence type="ECO:0000259" key="4">
    <source>
        <dbReference type="Pfam" id="PF08241"/>
    </source>
</evidence>
<dbReference type="OrthoDB" id="271595at2759"/>
<reference evidence="6" key="1">
    <citation type="submission" date="2016-05" db="EMBL/GenBank/DDBJ databases">
        <title>Comparative genomics of biotechnologically important yeasts.</title>
        <authorList>
            <consortium name="DOE Joint Genome Institute"/>
            <person name="Riley R."/>
            <person name="Haridas S."/>
            <person name="Wolfe K.H."/>
            <person name="Lopes M.R."/>
            <person name="Hittinger C.T."/>
            <person name="Goker M."/>
            <person name="Salamov A."/>
            <person name="Wisecaver J."/>
            <person name="Long T.M."/>
            <person name="Aerts A.L."/>
            <person name="Barry K."/>
            <person name="Choi C."/>
            <person name="Clum A."/>
            <person name="Coughlan A.Y."/>
            <person name="Deshpande S."/>
            <person name="Douglass A.P."/>
            <person name="Hanson S.J."/>
            <person name="Klenk H.-P."/>
            <person name="Labutti K."/>
            <person name="Lapidus A."/>
            <person name="Lindquist E."/>
            <person name="Lipzen A."/>
            <person name="Meier-Kolthoff J.P."/>
            <person name="Ohm R.A."/>
            <person name="Otillar R.P."/>
            <person name="Pangilinan J."/>
            <person name="Peng Y."/>
            <person name="Rokas A."/>
            <person name="Rosa C.A."/>
            <person name="Scheuner C."/>
            <person name="Sibirny A.A."/>
            <person name="Slot J.C."/>
            <person name="Stielow J.B."/>
            <person name="Sun H."/>
            <person name="Kurtzman C.P."/>
            <person name="Blackwell M."/>
            <person name="Grigoriev I.V."/>
            <person name="Jeffries T.W."/>
        </authorList>
    </citation>
    <scope>NUCLEOTIDE SEQUENCE [LARGE SCALE GENOMIC DNA]</scope>
    <source>
        <strain evidence="6">NRRL Y-17324</strain>
    </source>
</reference>
<feature type="compositionally biased region" description="Polar residues" evidence="3">
    <location>
        <begin position="195"/>
        <end position="226"/>
    </location>
</feature>
<protein>
    <submittedName>
        <fullName evidence="5">S-adenosyl-L-methionine-dependent methyltransferase</fullName>
    </submittedName>
</protein>
<organism evidence="5 6">
    <name type="scientific">Suhomyces tanzawaensis NRRL Y-17324</name>
    <dbReference type="NCBI Taxonomy" id="984487"/>
    <lineage>
        <taxon>Eukaryota</taxon>
        <taxon>Fungi</taxon>
        <taxon>Dikarya</taxon>
        <taxon>Ascomycota</taxon>
        <taxon>Saccharomycotina</taxon>
        <taxon>Pichiomycetes</taxon>
        <taxon>Debaryomycetaceae</taxon>
        <taxon>Suhomyces</taxon>
    </lineage>
</organism>
<dbReference type="GeneID" id="30983947"/>
<evidence type="ECO:0000313" key="6">
    <source>
        <dbReference type="Proteomes" id="UP000094285"/>
    </source>
</evidence>
<dbReference type="GO" id="GO:0000049">
    <property type="term" value="F:tRNA binding"/>
    <property type="evidence" value="ECO:0007669"/>
    <property type="project" value="TreeGrafter"/>
</dbReference>
<dbReference type="InterPro" id="IPR029063">
    <property type="entry name" value="SAM-dependent_MTases_sf"/>
</dbReference>
<dbReference type="SUPFAM" id="SSF53335">
    <property type="entry name" value="S-adenosyl-L-methionine-dependent methyltransferases"/>
    <property type="match status" value="1"/>
</dbReference>
<dbReference type="PANTHER" id="PTHR13069:SF21">
    <property type="entry name" value="ALKYLATED DNA REPAIR PROTEIN ALKB HOMOLOG 8"/>
    <property type="match status" value="1"/>
</dbReference>
<gene>
    <name evidence="5" type="ORF">CANTADRAFT_50317</name>
</gene>
<dbReference type="PANTHER" id="PTHR13069">
    <property type="entry name" value="ALKYLATED DNA REPAIR PROTEIN ALKB HOMOLOG 8"/>
    <property type="match status" value="1"/>
</dbReference>
<feature type="domain" description="Methyltransferase type 11" evidence="4">
    <location>
        <begin position="58"/>
        <end position="151"/>
    </location>
</feature>
<sequence length="274" mass="31341">MSVPSIAVEKGIDPKVQEDEFVHTVYNEIAPHFSQTRYKPWPIVERFLKSRDDYSVGLDIGCGNGKYLGVNDKLFIIGTDRSDGLITCANENSKGSFNLGVADGLHLPHKDSSFDFAISIAVIHHFSTKERRVDAIKHIVSKLRQGGRALIYCWALEQENSRRGYKDGDEQDILIPWVLQKKQEKKTKSKRDKQLSTISDRSEGINQISSSAEQNPSMNTSKDLVSESQSQTKYRYYHLYKRGELAEDALQCNNCEIFEEGYEKDNWWIVLEKK</sequence>
<dbReference type="AlphaFoldDB" id="A0A1E4SL53"/>
<dbReference type="STRING" id="984487.A0A1E4SL53"/>
<proteinExistence type="predicted"/>
<dbReference type="RefSeq" id="XP_020065358.1">
    <property type="nucleotide sequence ID" value="XM_020209811.1"/>
</dbReference>
<accession>A0A1E4SL53</accession>
<evidence type="ECO:0000256" key="1">
    <source>
        <dbReference type="ARBA" id="ARBA00022603"/>
    </source>
</evidence>
<evidence type="ECO:0000256" key="2">
    <source>
        <dbReference type="ARBA" id="ARBA00022679"/>
    </source>
</evidence>
<keyword evidence="2 5" id="KW-0808">Transferase</keyword>
<dbReference type="Gene3D" id="3.40.50.150">
    <property type="entry name" value="Vaccinia Virus protein VP39"/>
    <property type="match status" value="1"/>
</dbReference>
<dbReference type="GO" id="GO:0106335">
    <property type="term" value="F:tRNA (5-carboxymethyluridine(34)-5-O)-methyltransferase activity"/>
    <property type="evidence" value="ECO:0007669"/>
    <property type="project" value="TreeGrafter"/>
</dbReference>
<dbReference type="GO" id="GO:0005634">
    <property type="term" value="C:nucleus"/>
    <property type="evidence" value="ECO:0007669"/>
    <property type="project" value="EnsemblFungi"/>
</dbReference>
<name>A0A1E4SL53_9ASCO</name>
<evidence type="ECO:0000313" key="5">
    <source>
        <dbReference type="EMBL" id="ODV80236.1"/>
    </source>
</evidence>
<dbReference type="Proteomes" id="UP000094285">
    <property type="component" value="Unassembled WGS sequence"/>
</dbReference>
<keyword evidence="6" id="KW-1185">Reference proteome</keyword>
<feature type="region of interest" description="Disordered" evidence="3">
    <location>
        <begin position="185"/>
        <end position="226"/>
    </location>
</feature>
<dbReference type="GO" id="GO:0002098">
    <property type="term" value="P:tRNA wobble uridine modification"/>
    <property type="evidence" value="ECO:0007669"/>
    <property type="project" value="EnsemblFungi"/>
</dbReference>
<dbReference type="GO" id="GO:0008757">
    <property type="term" value="F:S-adenosylmethionine-dependent methyltransferase activity"/>
    <property type="evidence" value="ECO:0007669"/>
    <property type="project" value="InterPro"/>
</dbReference>
<keyword evidence="1 5" id="KW-0489">Methyltransferase</keyword>
<dbReference type="InterPro" id="IPR051422">
    <property type="entry name" value="AlkB_tRNA_MeTrf/Diox"/>
</dbReference>